<keyword evidence="2" id="KW-1185">Reference proteome</keyword>
<reference evidence="1 2" key="1">
    <citation type="submission" date="2019-05" db="EMBL/GenBank/DDBJ databases">
        <title>Another draft genome of Portunus trituberculatus and its Hox gene families provides insights of decapod evolution.</title>
        <authorList>
            <person name="Jeong J.-H."/>
            <person name="Song I."/>
            <person name="Kim S."/>
            <person name="Choi T."/>
            <person name="Kim D."/>
            <person name="Ryu S."/>
            <person name="Kim W."/>
        </authorList>
    </citation>
    <scope>NUCLEOTIDE SEQUENCE [LARGE SCALE GENOMIC DNA]</scope>
    <source>
        <tissue evidence="1">Muscle</tissue>
    </source>
</reference>
<accession>A0A5B7GSS6</accession>
<dbReference type="Proteomes" id="UP000324222">
    <property type="component" value="Unassembled WGS sequence"/>
</dbReference>
<proteinExistence type="predicted"/>
<protein>
    <submittedName>
        <fullName evidence="1">Uncharacterized protein</fullName>
    </submittedName>
</protein>
<sequence length="123" mass="13323">MGFEIGGTQKTISFGAAVVQWNHACFGVQGVSKRTGSNPVHGLIAMRLSVSAIRGYRCALASVLRQSGIDPSTDPDLSSMFRSFVVSCPSRLPQLPAWDLSLVLRSSLHPPYEPLRIALLRDV</sequence>
<dbReference type="EMBL" id="VSRR010017328">
    <property type="protein sequence ID" value="MPC60247.1"/>
    <property type="molecule type" value="Genomic_DNA"/>
</dbReference>
<name>A0A5B7GSS6_PORTR</name>
<dbReference type="AlphaFoldDB" id="A0A5B7GSS6"/>
<organism evidence="1 2">
    <name type="scientific">Portunus trituberculatus</name>
    <name type="common">Swimming crab</name>
    <name type="synonym">Neptunus trituberculatus</name>
    <dbReference type="NCBI Taxonomy" id="210409"/>
    <lineage>
        <taxon>Eukaryota</taxon>
        <taxon>Metazoa</taxon>
        <taxon>Ecdysozoa</taxon>
        <taxon>Arthropoda</taxon>
        <taxon>Crustacea</taxon>
        <taxon>Multicrustacea</taxon>
        <taxon>Malacostraca</taxon>
        <taxon>Eumalacostraca</taxon>
        <taxon>Eucarida</taxon>
        <taxon>Decapoda</taxon>
        <taxon>Pleocyemata</taxon>
        <taxon>Brachyura</taxon>
        <taxon>Eubrachyura</taxon>
        <taxon>Portunoidea</taxon>
        <taxon>Portunidae</taxon>
        <taxon>Portuninae</taxon>
        <taxon>Portunus</taxon>
    </lineage>
</organism>
<comment type="caution">
    <text evidence="1">The sequence shown here is derived from an EMBL/GenBank/DDBJ whole genome shotgun (WGS) entry which is preliminary data.</text>
</comment>
<evidence type="ECO:0000313" key="1">
    <source>
        <dbReference type="EMBL" id="MPC60247.1"/>
    </source>
</evidence>
<gene>
    <name evidence="1" type="ORF">E2C01_054286</name>
</gene>
<evidence type="ECO:0000313" key="2">
    <source>
        <dbReference type="Proteomes" id="UP000324222"/>
    </source>
</evidence>